<name>A0A934Q5S7_9MICO</name>
<dbReference type="Pfam" id="PF00221">
    <property type="entry name" value="Lyase_aromatic"/>
    <property type="match status" value="1"/>
</dbReference>
<dbReference type="InterPro" id="IPR001106">
    <property type="entry name" value="Aromatic_Lyase"/>
</dbReference>
<dbReference type="PANTHER" id="PTHR10362">
    <property type="entry name" value="HISTIDINE AMMONIA-LYASE"/>
    <property type="match status" value="1"/>
</dbReference>
<accession>A0A934Q5S7</accession>
<dbReference type="Proteomes" id="UP000608530">
    <property type="component" value="Unassembled WGS sequence"/>
</dbReference>
<evidence type="ECO:0000256" key="1">
    <source>
        <dbReference type="ARBA" id="ARBA00023239"/>
    </source>
</evidence>
<keyword evidence="1 2" id="KW-0456">Lyase</keyword>
<organism evidence="2 3">
    <name type="scientific">Leucobacter chromiisoli</name>
    <dbReference type="NCBI Taxonomy" id="2796471"/>
    <lineage>
        <taxon>Bacteria</taxon>
        <taxon>Bacillati</taxon>
        <taxon>Actinomycetota</taxon>
        <taxon>Actinomycetes</taxon>
        <taxon>Micrococcales</taxon>
        <taxon>Microbacteriaceae</taxon>
        <taxon>Leucobacter</taxon>
    </lineage>
</organism>
<comment type="caution">
    <text evidence="2">The sequence shown here is derived from an EMBL/GenBank/DDBJ whole genome shotgun (WGS) entry which is preliminary data.</text>
</comment>
<dbReference type="RefSeq" id="WP_200113584.1">
    <property type="nucleotide sequence ID" value="NZ_JAEHOH010000002.1"/>
</dbReference>
<proteinExistence type="predicted"/>
<dbReference type="InterPro" id="IPR008948">
    <property type="entry name" value="L-Aspartase-like"/>
</dbReference>
<dbReference type="SUPFAM" id="SSF48557">
    <property type="entry name" value="L-aspartase-like"/>
    <property type="match status" value="1"/>
</dbReference>
<keyword evidence="3" id="KW-1185">Reference proteome</keyword>
<sequence>MTYTLPTELTVHDIAAIARGAGIRVSASARRDIAEHHRAANTIAETRPVYGRSTGVGANRLTTAAADPTTHGMNLLRSHAVDAGAPFGAETTRAMLAVRLNQLLQPGSGIDPILIDGLERMLAGNHLPEVRRFGSIGTADLPALAGTALALTGERPTSVDGFEPIGPIRADSALPFMSSSALTLAGSALAAARLETLTRAGLAAFALSALAARANPEAFSPEAALAIGSPTSAANAETLNALLGEAVWDPARIQDPFAYRGFLPAASVTTSAVRRLSESAETLCSSAQENPRFFTDRGTVVHHGAFLENWLAHELDATAIALAQSAPLVVGRLRFINDDAFSGLPRFLAPSGGGDSGTMIAEYVAASALGDILAGAAPVSVQSVVLSCGVEDDATFATTALGKLERSIEAFETLLACEILVAVRALRLSDVSDEGMSPAVRRLLELASALPEDLSDRDLRGDVEVAQSLLDGFAEVAAEVRAFTAVAAAS</sequence>
<gene>
    <name evidence="2" type="ORF">JD276_02460</name>
</gene>
<evidence type="ECO:0000313" key="3">
    <source>
        <dbReference type="Proteomes" id="UP000608530"/>
    </source>
</evidence>
<dbReference type="Gene3D" id="1.20.200.10">
    <property type="entry name" value="Fumarase/aspartase (Central domain)"/>
    <property type="match status" value="1"/>
</dbReference>
<dbReference type="AlphaFoldDB" id="A0A934Q5S7"/>
<dbReference type="GO" id="GO:0016841">
    <property type="term" value="F:ammonia-lyase activity"/>
    <property type="evidence" value="ECO:0007669"/>
    <property type="project" value="UniProtKB-ARBA"/>
</dbReference>
<protein>
    <submittedName>
        <fullName evidence="2">Aromatic amino acid lyase</fullName>
    </submittedName>
</protein>
<reference evidence="2" key="1">
    <citation type="submission" date="2020-12" db="EMBL/GenBank/DDBJ databases">
        <title>Leucobacter sp. CAS1, isolated from Chromium sludge.</title>
        <authorList>
            <person name="Xu Z."/>
        </authorList>
    </citation>
    <scope>NUCLEOTIDE SEQUENCE</scope>
    <source>
        <strain evidence="2">CSA1</strain>
    </source>
</reference>
<evidence type="ECO:0000313" key="2">
    <source>
        <dbReference type="EMBL" id="MBK0417898.1"/>
    </source>
</evidence>
<dbReference type="EMBL" id="JAEHOH010000002">
    <property type="protein sequence ID" value="MBK0417898.1"/>
    <property type="molecule type" value="Genomic_DNA"/>
</dbReference>